<sequence length="157" mass="17766">MKFQRGFTLIEMMVSLALLATLASAAIPIYQRHEQQRNEEELRVALRDIRTAIDRYGQLVEEGVIEKDADMTNWPASLDLLVDGVVNKKSPNKEKIYLLRRIPRDPFCDCDGRKNTETWRVRASTQAPGETTGGKDVWDVSSTSSQPGLNGIPYAQW</sequence>
<dbReference type="SUPFAM" id="SSF54523">
    <property type="entry name" value="Pili subunits"/>
    <property type="match status" value="1"/>
</dbReference>
<accession>A0AA94GZW1</accession>
<dbReference type="EMBL" id="CP014007">
    <property type="protein sequence ID" value="ANI84212.1"/>
    <property type="molecule type" value="Genomic_DNA"/>
</dbReference>
<dbReference type="Proteomes" id="UP000182314">
    <property type="component" value="Unassembled WGS sequence"/>
</dbReference>
<evidence type="ECO:0000313" key="5">
    <source>
        <dbReference type="Proteomes" id="UP000078227"/>
    </source>
</evidence>
<dbReference type="EMBL" id="FOKO01000001">
    <property type="protein sequence ID" value="SFB69260.1"/>
    <property type="molecule type" value="Genomic_DNA"/>
</dbReference>
<protein>
    <submittedName>
        <fullName evidence="4">General secretion pathway protein G</fullName>
    </submittedName>
    <submittedName>
        <fullName evidence="3">Type II secretion system protein</fullName>
    </submittedName>
</protein>
<dbReference type="InterPro" id="IPR012902">
    <property type="entry name" value="N_methyl_site"/>
</dbReference>
<name>A0AA94GZW1_9ENTR</name>
<evidence type="ECO:0000313" key="4">
    <source>
        <dbReference type="EMBL" id="SFB69260.1"/>
    </source>
</evidence>
<dbReference type="PROSITE" id="PS00409">
    <property type="entry name" value="PROKAR_NTER_METHYL"/>
    <property type="match status" value="1"/>
</dbReference>
<dbReference type="Gene3D" id="3.30.700.10">
    <property type="entry name" value="Glycoprotein, Type 4 Pilin"/>
    <property type="match status" value="1"/>
</dbReference>
<reference evidence="3 5" key="2">
    <citation type="submission" date="2021-03" db="EMBL/GenBank/DDBJ databases">
        <authorList>
            <person name="Li Y."/>
            <person name="Li S."/>
            <person name="Chen M."/>
            <person name="Peng G."/>
            <person name="Tan Z."/>
            <person name="An Q."/>
        </authorList>
    </citation>
    <scope>NUCLEOTIDE SEQUENCE [LARGE SCALE GENOMIC DNA]</scope>
    <source>
        <strain evidence="3 5">Ola 51</strain>
    </source>
</reference>
<evidence type="ECO:0000313" key="6">
    <source>
        <dbReference type="Proteomes" id="UP000182314"/>
    </source>
</evidence>
<gene>
    <name evidence="3" type="ORF">AWR26_19410</name>
    <name evidence="4" type="ORF">SAMN05216286_0334</name>
</gene>
<dbReference type="Pfam" id="PF07963">
    <property type="entry name" value="N_methyl"/>
    <property type="match status" value="1"/>
</dbReference>
<evidence type="ECO:0000256" key="2">
    <source>
        <dbReference type="SAM" id="MobiDB-lite"/>
    </source>
</evidence>
<organism evidence="4 6">
    <name type="scientific">Kosakonia oryzae</name>
    <dbReference type="NCBI Taxonomy" id="497725"/>
    <lineage>
        <taxon>Bacteria</taxon>
        <taxon>Pseudomonadati</taxon>
        <taxon>Pseudomonadota</taxon>
        <taxon>Gammaproteobacteria</taxon>
        <taxon>Enterobacterales</taxon>
        <taxon>Enterobacteriaceae</taxon>
        <taxon>Kosakonia</taxon>
    </lineage>
</organism>
<evidence type="ECO:0000256" key="1">
    <source>
        <dbReference type="ARBA" id="ARBA00004167"/>
    </source>
</evidence>
<comment type="subcellular location">
    <subcellularLocation>
        <location evidence="1">Membrane</location>
        <topology evidence="1">Single-pass membrane protein</topology>
    </subcellularLocation>
</comment>
<evidence type="ECO:0000313" key="3">
    <source>
        <dbReference type="EMBL" id="ANI84212.1"/>
    </source>
</evidence>
<dbReference type="AlphaFoldDB" id="A0AA94GZW1"/>
<dbReference type="KEGG" id="kor:AWR26_19410"/>
<proteinExistence type="predicted"/>
<reference evidence="4 6" key="1">
    <citation type="submission" date="2016-10" db="EMBL/GenBank/DDBJ databases">
        <authorList>
            <person name="Varghese N."/>
            <person name="Submissions S."/>
        </authorList>
    </citation>
    <scope>NUCLEOTIDE SEQUENCE [LARGE SCALE GENOMIC DNA]</scope>
    <source>
        <strain evidence="4 6">CGMCC 1.7012</strain>
    </source>
</reference>
<dbReference type="NCBIfam" id="TIGR02532">
    <property type="entry name" value="IV_pilin_GFxxxE"/>
    <property type="match status" value="1"/>
</dbReference>
<feature type="region of interest" description="Disordered" evidence="2">
    <location>
        <begin position="124"/>
        <end position="157"/>
    </location>
</feature>
<dbReference type="InterPro" id="IPR045584">
    <property type="entry name" value="Pilin-like"/>
</dbReference>
<dbReference type="GO" id="GO:0016020">
    <property type="term" value="C:membrane"/>
    <property type="evidence" value="ECO:0007669"/>
    <property type="project" value="UniProtKB-SubCell"/>
</dbReference>
<dbReference type="RefSeq" id="WP_052502048.1">
    <property type="nucleotide sequence ID" value="NZ_CP014007.2"/>
</dbReference>
<keyword evidence="5" id="KW-1185">Reference proteome</keyword>
<dbReference type="Proteomes" id="UP000078227">
    <property type="component" value="Chromosome"/>
</dbReference>